<protein>
    <recommendedName>
        <fullName evidence="4">Lipoprotein</fullName>
    </recommendedName>
</protein>
<reference evidence="2 3" key="1">
    <citation type="submission" date="2020-03" db="EMBL/GenBank/DDBJ databases">
        <title>Genomic Encyclopedia of Type Strains, Phase IV (KMG-IV): sequencing the most valuable type-strain genomes for metagenomic binning, comparative biology and taxonomic classification.</title>
        <authorList>
            <person name="Goeker M."/>
        </authorList>
    </citation>
    <scope>NUCLEOTIDE SEQUENCE [LARGE SCALE GENOMIC DNA]</scope>
    <source>
        <strain evidence="2 3">DSM 22753</strain>
    </source>
</reference>
<organism evidence="2 3">
    <name type="scientific">Sphingomonas japonica</name>
    <dbReference type="NCBI Taxonomy" id="511662"/>
    <lineage>
        <taxon>Bacteria</taxon>
        <taxon>Pseudomonadati</taxon>
        <taxon>Pseudomonadota</taxon>
        <taxon>Alphaproteobacteria</taxon>
        <taxon>Sphingomonadales</taxon>
        <taxon>Sphingomonadaceae</taxon>
        <taxon>Sphingomonas</taxon>
    </lineage>
</organism>
<comment type="caution">
    <text evidence="2">The sequence shown here is derived from an EMBL/GenBank/DDBJ whole genome shotgun (WGS) entry which is preliminary data.</text>
</comment>
<name>A0ABX0U260_9SPHN</name>
<dbReference type="PROSITE" id="PS51257">
    <property type="entry name" value="PROKAR_LIPOPROTEIN"/>
    <property type="match status" value="1"/>
</dbReference>
<gene>
    <name evidence="2" type="ORF">FHT01_000969</name>
</gene>
<sequence length="169" mass="17107">MIRSLFAPALLTMLAACGGGDDQGTSISLNTGEGNAATASVNGATGEIAVNVPGFKGKLDLPKFKLDAGDIDLNGVSLFPGSTVRDLDIAADRDSEAPNGGDRVSITFDSPAAAADVRQWFQGELAGAGYTLRTDGDGLVGTTEDGSAFRLDLTPGDGARSQGTITIGE</sequence>
<feature type="signal peptide" evidence="1">
    <location>
        <begin position="1"/>
        <end position="18"/>
    </location>
</feature>
<dbReference type="RefSeq" id="WP_140230850.1">
    <property type="nucleotide sequence ID" value="NZ_BAAAEV010000001.1"/>
</dbReference>
<evidence type="ECO:0000256" key="1">
    <source>
        <dbReference type="SAM" id="SignalP"/>
    </source>
</evidence>
<dbReference type="Proteomes" id="UP000788153">
    <property type="component" value="Unassembled WGS sequence"/>
</dbReference>
<dbReference type="EMBL" id="JAASQP010000001">
    <property type="protein sequence ID" value="NIJ23427.1"/>
    <property type="molecule type" value="Genomic_DNA"/>
</dbReference>
<proteinExistence type="predicted"/>
<keyword evidence="1" id="KW-0732">Signal</keyword>
<accession>A0ABX0U260</accession>
<evidence type="ECO:0000313" key="2">
    <source>
        <dbReference type="EMBL" id="NIJ23427.1"/>
    </source>
</evidence>
<evidence type="ECO:0000313" key="3">
    <source>
        <dbReference type="Proteomes" id="UP000788153"/>
    </source>
</evidence>
<keyword evidence="3" id="KW-1185">Reference proteome</keyword>
<evidence type="ECO:0008006" key="4">
    <source>
        <dbReference type="Google" id="ProtNLM"/>
    </source>
</evidence>
<feature type="chain" id="PRO_5045263918" description="Lipoprotein" evidence="1">
    <location>
        <begin position="19"/>
        <end position="169"/>
    </location>
</feature>